<accession>A0A6N7Z5E3</accession>
<name>A0A6N7Z5E3_9PSEU</name>
<keyword evidence="7" id="KW-1185">Reference proteome</keyword>
<dbReference type="SUPFAM" id="SSF51905">
    <property type="entry name" value="FAD/NAD(P)-binding domain"/>
    <property type="match status" value="1"/>
</dbReference>
<keyword evidence="4" id="KW-0408">Iron</keyword>
<protein>
    <submittedName>
        <fullName evidence="6">FAD-dependent oxidoreductase</fullName>
    </submittedName>
</protein>
<dbReference type="Pfam" id="PF12831">
    <property type="entry name" value="FAD_oxidored"/>
    <property type="match status" value="1"/>
</dbReference>
<keyword evidence="5" id="KW-0411">Iron-sulfur</keyword>
<evidence type="ECO:0000313" key="7">
    <source>
        <dbReference type="Proteomes" id="UP000440096"/>
    </source>
</evidence>
<keyword evidence="1" id="KW-0004">4Fe-4S</keyword>
<dbReference type="Gene3D" id="3.50.50.60">
    <property type="entry name" value="FAD/NAD(P)-binding domain"/>
    <property type="match status" value="1"/>
</dbReference>
<evidence type="ECO:0000256" key="5">
    <source>
        <dbReference type="ARBA" id="ARBA00023014"/>
    </source>
</evidence>
<organism evidence="6 7">
    <name type="scientific">Amycolatopsis pithecellobii</name>
    <dbReference type="NCBI Taxonomy" id="664692"/>
    <lineage>
        <taxon>Bacteria</taxon>
        <taxon>Bacillati</taxon>
        <taxon>Actinomycetota</taxon>
        <taxon>Actinomycetes</taxon>
        <taxon>Pseudonocardiales</taxon>
        <taxon>Pseudonocardiaceae</taxon>
        <taxon>Amycolatopsis</taxon>
    </lineage>
</organism>
<dbReference type="InterPro" id="IPR036188">
    <property type="entry name" value="FAD/NAD-bd_sf"/>
</dbReference>
<dbReference type="GO" id="GO:0016491">
    <property type="term" value="F:oxidoreductase activity"/>
    <property type="evidence" value="ECO:0007669"/>
    <property type="project" value="UniProtKB-KW"/>
</dbReference>
<evidence type="ECO:0000256" key="1">
    <source>
        <dbReference type="ARBA" id="ARBA00022485"/>
    </source>
</evidence>
<keyword evidence="2" id="KW-0479">Metal-binding</keyword>
<reference evidence="6 7" key="1">
    <citation type="submission" date="2019-11" db="EMBL/GenBank/DDBJ databases">
        <title>Draft genome of Amycolatopsis RM579.</title>
        <authorList>
            <person name="Duangmal K."/>
            <person name="Mingma R."/>
        </authorList>
    </citation>
    <scope>NUCLEOTIDE SEQUENCE [LARGE SCALE GENOMIC DNA]</scope>
    <source>
        <strain evidence="6 7">RM579</strain>
    </source>
</reference>
<dbReference type="EMBL" id="WMBA01000014">
    <property type="protein sequence ID" value="MTD54666.1"/>
    <property type="molecule type" value="Genomic_DNA"/>
</dbReference>
<evidence type="ECO:0000256" key="2">
    <source>
        <dbReference type="ARBA" id="ARBA00022723"/>
    </source>
</evidence>
<dbReference type="InterPro" id="IPR039650">
    <property type="entry name" value="HdrA-like"/>
</dbReference>
<keyword evidence="3" id="KW-0560">Oxidoreductase</keyword>
<dbReference type="GO" id="GO:0046872">
    <property type="term" value="F:metal ion binding"/>
    <property type="evidence" value="ECO:0007669"/>
    <property type="project" value="UniProtKB-KW"/>
</dbReference>
<dbReference type="PRINTS" id="PR00411">
    <property type="entry name" value="PNDRDTASEI"/>
</dbReference>
<sequence length="415" mass="43424">MTSGEVDVVVAGGGPAGVAAAVGAARAGAQVRLVERHGFLGGTAVAASVLTYCGFFDRSHTQIVAGAGQLFLDHLAAADLYRTHVTQESGNKVVLLDAETTKAALDALVLEHGVRVGLHCAVIAAVAQDGLLSEVEVLHNGERERISAAGFVDATGDGALLTATGAATTVRPPGQRQASTLVMRFGGVRDDADLGTGAMREAVRAYRAAYDVDLPRDHGAMVRLPITGEVMVLAADHHADVLEVEGHTRAEMDGRRAAAHYLRALRAGMSGWQDSYLAATGPDLGVRETRHMIGRSRLSGDDVAAARRRPDDVVARGGWPMEDHAKPGTTAYRRIRGDTWYDIPYGALRSADHDNLWAAGRLIDADAQAYASVRVMGTAFATGHAAGVAAALHATGRPDGCAAVQAELRRQGALL</sequence>
<dbReference type="PANTHER" id="PTHR43498:SF1">
    <property type="entry name" value="COB--COM HETERODISULFIDE REDUCTASE IRON-SULFUR SUBUNIT A"/>
    <property type="match status" value="1"/>
</dbReference>
<evidence type="ECO:0000256" key="3">
    <source>
        <dbReference type="ARBA" id="ARBA00023002"/>
    </source>
</evidence>
<dbReference type="Proteomes" id="UP000440096">
    <property type="component" value="Unassembled WGS sequence"/>
</dbReference>
<dbReference type="PANTHER" id="PTHR43498">
    <property type="entry name" value="FERREDOXIN:COB-COM HETERODISULFIDE REDUCTASE SUBUNIT A"/>
    <property type="match status" value="1"/>
</dbReference>
<comment type="caution">
    <text evidence="6">The sequence shown here is derived from an EMBL/GenBank/DDBJ whole genome shotgun (WGS) entry which is preliminary data.</text>
</comment>
<evidence type="ECO:0000256" key="4">
    <source>
        <dbReference type="ARBA" id="ARBA00023004"/>
    </source>
</evidence>
<gene>
    <name evidence="6" type="ORF">GKO32_11840</name>
</gene>
<dbReference type="GO" id="GO:0051539">
    <property type="term" value="F:4 iron, 4 sulfur cluster binding"/>
    <property type="evidence" value="ECO:0007669"/>
    <property type="project" value="UniProtKB-KW"/>
</dbReference>
<evidence type="ECO:0000313" key="6">
    <source>
        <dbReference type="EMBL" id="MTD54666.1"/>
    </source>
</evidence>
<dbReference type="AlphaFoldDB" id="A0A6N7Z5E3"/>
<proteinExistence type="predicted"/>